<feature type="domain" description="NodB homology" evidence="3">
    <location>
        <begin position="101"/>
        <end position="287"/>
    </location>
</feature>
<dbReference type="EMBL" id="JAEKJY010000001">
    <property type="protein sequence ID" value="MBN8234295.1"/>
    <property type="molecule type" value="Genomic_DNA"/>
</dbReference>
<organism evidence="4 5">
    <name type="scientific">Halobacillus kuroshimensis</name>
    <dbReference type="NCBI Taxonomy" id="302481"/>
    <lineage>
        <taxon>Bacteria</taxon>
        <taxon>Bacillati</taxon>
        <taxon>Bacillota</taxon>
        <taxon>Bacilli</taxon>
        <taxon>Bacillales</taxon>
        <taxon>Bacillaceae</taxon>
        <taxon>Halobacillus</taxon>
    </lineage>
</organism>
<feature type="chain" id="PRO_5046267044" evidence="2">
    <location>
        <begin position="20"/>
        <end position="295"/>
    </location>
</feature>
<evidence type="ECO:0000256" key="2">
    <source>
        <dbReference type="SAM" id="SignalP"/>
    </source>
</evidence>
<evidence type="ECO:0000313" key="5">
    <source>
        <dbReference type="Proteomes" id="UP000663970"/>
    </source>
</evidence>
<dbReference type="InterPro" id="IPR002509">
    <property type="entry name" value="NODB_dom"/>
</dbReference>
<reference evidence="4 5" key="1">
    <citation type="submission" date="2020-12" db="EMBL/GenBank/DDBJ databases">
        <title>Oil enriched cultivation method for isolating marine PHA-producing bacteria.</title>
        <authorList>
            <person name="Zheng W."/>
            <person name="Yu S."/>
            <person name="Huang Y."/>
        </authorList>
    </citation>
    <scope>NUCLEOTIDE SEQUENCE [LARGE SCALE GENOMIC DNA]</scope>
    <source>
        <strain evidence="4 5">SY-2-6</strain>
    </source>
</reference>
<dbReference type="Pfam" id="PF01522">
    <property type="entry name" value="Polysacc_deac_1"/>
    <property type="match status" value="1"/>
</dbReference>
<proteinExistence type="predicted"/>
<protein>
    <submittedName>
        <fullName evidence="4">Polysaccharide deacetylase family protein</fullName>
    </submittedName>
</protein>
<sequence length="295" mass="33343">MKRWFSVFLLLLVFLAACGGNEGTSGSEEDQTASDEPAAEQQEKDSTESLENPGKGEKEEEETEQSSEEEEDAQEAFVQKEAQYEMTDNWSFQPIADADPKVALLTIDDIPDAHAMEMAETLKEKGAPAIFFVNGHFLDTPDEELAEKRKQWVKAIHDMGFPIGNHTYSHKDLKTMSEEEQREEILTVSDQIEEITGERPVFYRSPFGSNTDFVKELVKEEGMLLMNWTYGYDWEQEYQNASSLADIMVDTPLLANGANLLMHDRDWTNKALGDIVDGLRDKGYTLLDPALIQTP</sequence>
<keyword evidence="2" id="KW-0732">Signal</keyword>
<dbReference type="SUPFAM" id="SSF88713">
    <property type="entry name" value="Glycoside hydrolase/deacetylase"/>
    <property type="match status" value="1"/>
</dbReference>
<dbReference type="PROSITE" id="PS51677">
    <property type="entry name" value="NODB"/>
    <property type="match status" value="1"/>
</dbReference>
<feature type="signal peptide" evidence="2">
    <location>
        <begin position="1"/>
        <end position="19"/>
    </location>
</feature>
<gene>
    <name evidence="4" type="ORF">JF544_03505</name>
</gene>
<evidence type="ECO:0000256" key="1">
    <source>
        <dbReference type="SAM" id="MobiDB-lite"/>
    </source>
</evidence>
<dbReference type="InterPro" id="IPR050248">
    <property type="entry name" value="Polysacc_deacetylase_ArnD"/>
</dbReference>
<feature type="compositionally biased region" description="Acidic residues" evidence="1">
    <location>
        <begin position="59"/>
        <end position="74"/>
    </location>
</feature>
<accession>A0ABS3DSJ0</accession>
<dbReference type="RefSeq" id="WP_206932455.1">
    <property type="nucleotide sequence ID" value="NZ_JAEKJY010000001.1"/>
</dbReference>
<evidence type="ECO:0000259" key="3">
    <source>
        <dbReference type="PROSITE" id="PS51677"/>
    </source>
</evidence>
<evidence type="ECO:0000313" key="4">
    <source>
        <dbReference type="EMBL" id="MBN8234295.1"/>
    </source>
</evidence>
<dbReference type="InterPro" id="IPR011330">
    <property type="entry name" value="Glyco_hydro/deAcase_b/a-brl"/>
</dbReference>
<dbReference type="Gene3D" id="3.20.20.370">
    <property type="entry name" value="Glycoside hydrolase/deacetylase"/>
    <property type="match status" value="1"/>
</dbReference>
<dbReference type="PANTHER" id="PTHR10587">
    <property type="entry name" value="GLYCOSYL TRANSFERASE-RELATED"/>
    <property type="match status" value="1"/>
</dbReference>
<dbReference type="PROSITE" id="PS51257">
    <property type="entry name" value="PROKAR_LIPOPROTEIN"/>
    <property type="match status" value="1"/>
</dbReference>
<dbReference type="CDD" id="cd10917">
    <property type="entry name" value="CE4_NodB_like_6s_7s"/>
    <property type="match status" value="1"/>
</dbReference>
<name>A0ABS3DSJ0_9BACI</name>
<keyword evidence="5" id="KW-1185">Reference proteome</keyword>
<comment type="caution">
    <text evidence="4">The sequence shown here is derived from an EMBL/GenBank/DDBJ whole genome shotgun (WGS) entry which is preliminary data.</text>
</comment>
<dbReference type="Proteomes" id="UP000663970">
    <property type="component" value="Unassembled WGS sequence"/>
</dbReference>
<feature type="region of interest" description="Disordered" evidence="1">
    <location>
        <begin position="22"/>
        <end position="75"/>
    </location>
</feature>